<gene>
    <name evidence="1" type="ORF">K1T71_000760</name>
</gene>
<name>A0ACC1DKA5_9NEOP</name>
<protein>
    <submittedName>
        <fullName evidence="1">Uncharacterized protein</fullName>
    </submittedName>
</protein>
<reference evidence="1 2" key="1">
    <citation type="journal article" date="2021" name="Front. Genet.">
        <title>Chromosome-Level Genome Assembly Reveals Significant Gene Expansion in the Toll and IMD Signaling Pathways of Dendrolimus kikuchii.</title>
        <authorList>
            <person name="Zhou J."/>
            <person name="Wu P."/>
            <person name="Xiong Z."/>
            <person name="Liu N."/>
            <person name="Zhao N."/>
            <person name="Ji M."/>
            <person name="Qiu Y."/>
            <person name="Yang B."/>
        </authorList>
    </citation>
    <scope>NUCLEOTIDE SEQUENCE [LARGE SCALE GENOMIC DNA]</scope>
    <source>
        <strain evidence="1">Ann1</strain>
    </source>
</reference>
<dbReference type="EMBL" id="CM034387">
    <property type="protein sequence ID" value="KAJ0184337.1"/>
    <property type="molecule type" value="Genomic_DNA"/>
</dbReference>
<evidence type="ECO:0000313" key="2">
    <source>
        <dbReference type="Proteomes" id="UP000824533"/>
    </source>
</evidence>
<keyword evidence="2" id="KW-1185">Reference proteome</keyword>
<proteinExistence type="predicted"/>
<comment type="caution">
    <text evidence="1">The sequence shown here is derived from an EMBL/GenBank/DDBJ whole genome shotgun (WGS) entry which is preliminary data.</text>
</comment>
<evidence type="ECO:0000313" key="1">
    <source>
        <dbReference type="EMBL" id="KAJ0184337.1"/>
    </source>
</evidence>
<dbReference type="Proteomes" id="UP000824533">
    <property type="component" value="Linkage Group LG01"/>
</dbReference>
<accession>A0ACC1DKA5</accession>
<sequence>MYALKNTVLQEMWEKLTNAKFNTNDGKPYCTGSCLEEKVDVDDFESSTVSSDDTPLTRTMILKDILEREVRIILEKIDMETPARKHISNEVPRKAKRIKLDETTKDKNEIKKEIESESEEDNAVEIEIDIKEEKDDALQEDKLDLADTKPRALSAHNEHIKKEVLIILEKIDTDIKEEKESESEADNAAEIEIDIKEEKDDYSDPLQEDKLDLPDPKPSALSAHNELVKKEVQIILEKIDTDYSDPLLEDKLDLADTKPSALSAHTKLVKKEVQMILEKIDTDSTDSCLEEKVDVADFESSTFSSDDTPLTSTMILKNILQREVRIILEKIDIDYSDLLQEDKLDLADTKPSALSSDTELVKKEVQMILEKIDTDYSDSLLEDKLELADTKPSVLSAHKELVKKEVQMILEKIDTGECKEFEKDIIVEIKKEKESESEEDNAVEIEIDIKEEKDDYSDPLQEDKLDLADIKPSVLSAHNELVKKEDQMILENIDTETPSRKRMSNEIQ</sequence>
<organism evidence="1 2">
    <name type="scientific">Dendrolimus kikuchii</name>
    <dbReference type="NCBI Taxonomy" id="765133"/>
    <lineage>
        <taxon>Eukaryota</taxon>
        <taxon>Metazoa</taxon>
        <taxon>Ecdysozoa</taxon>
        <taxon>Arthropoda</taxon>
        <taxon>Hexapoda</taxon>
        <taxon>Insecta</taxon>
        <taxon>Pterygota</taxon>
        <taxon>Neoptera</taxon>
        <taxon>Endopterygota</taxon>
        <taxon>Lepidoptera</taxon>
        <taxon>Glossata</taxon>
        <taxon>Ditrysia</taxon>
        <taxon>Bombycoidea</taxon>
        <taxon>Lasiocampidae</taxon>
        <taxon>Dendrolimus</taxon>
    </lineage>
</organism>